<feature type="region of interest" description="Disordered" evidence="1">
    <location>
        <begin position="98"/>
        <end position="144"/>
    </location>
</feature>
<keyword evidence="2" id="KW-1133">Transmembrane helix</keyword>
<evidence type="ECO:0000313" key="4">
    <source>
        <dbReference type="Proteomes" id="UP001596119"/>
    </source>
</evidence>
<comment type="caution">
    <text evidence="3">The sequence shown here is derived from an EMBL/GenBank/DDBJ whole genome shotgun (WGS) entry which is preliminary data.</text>
</comment>
<proteinExistence type="predicted"/>
<evidence type="ECO:0000256" key="2">
    <source>
        <dbReference type="SAM" id="Phobius"/>
    </source>
</evidence>
<evidence type="ECO:0000256" key="1">
    <source>
        <dbReference type="SAM" id="MobiDB-lite"/>
    </source>
</evidence>
<feature type="transmembrane region" description="Helical" evidence="2">
    <location>
        <begin position="67"/>
        <end position="87"/>
    </location>
</feature>
<reference evidence="4" key="1">
    <citation type="journal article" date="2019" name="Int. J. Syst. Evol. Microbiol.">
        <title>The Global Catalogue of Microorganisms (GCM) 10K type strain sequencing project: providing services to taxonomists for standard genome sequencing and annotation.</title>
        <authorList>
            <consortium name="The Broad Institute Genomics Platform"/>
            <consortium name="The Broad Institute Genome Sequencing Center for Infectious Disease"/>
            <person name="Wu L."/>
            <person name="Ma J."/>
        </authorList>
    </citation>
    <scope>NUCLEOTIDE SEQUENCE [LARGE SCALE GENOMIC DNA]</scope>
    <source>
        <strain evidence="4">CGMCC 4.7397</strain>
    </source>
</reference>
<dbReference type="RefSeq" id="WP_379563357.1">
    <property type="nucleotide sequence ID" value="NZ_JBHSQK010000005.1"/>
</dbReference>
<dbReference type="EMBL" id="JBHSQK010000005">
    <property type="protein sequence ID" value="MFC5946960.1"/>
    <property type="molecule type" value="Genomic_DNA"/>
</dbReference>
<sequence length="144" mass="15543">MTEIVRPGPLRWLAYAFGAGLPARHRTWVLHDVTAPTWVLRHLVRAVVQIAPFGVALYLLVPGSVGIRVTAVVMGAVIGLVYSLAFVEPAAEHRAIKAGYPEGTAAATRRERRRRGRPGPGPGTDRRGPTRPHHIPTAPNGGTR</sequence>
<keyword evidence="2" id="KW-0472">Membrane</keyword>
<dbReference type="Pfam" id="PF17240">
    <property type="entry name" value="DUF5313"/>
    <property type="match status" value="1"/>
</dbReference>
<dbReference type="InterPro" id="IPR035197">
    <property type="entry name" value="DUF5313"/>
</dbReference>
<feature type="transmembrane region" description="Helical" evidence="2">
    <location>
        <begin position="43"/>
        <end position="61"/>
    </location>
</feature>
<gene>
    <name evidence="3" type="ORF">ACFQH9_01545</name>
</gene>
<organism evidence="3 4">
    <name type="scientific">Pseudonocardia lutea</name>
    <dbReference type="NCBI Taxonomy" id="2172015"/>
    <lineage>
        <taxon>Bacteria</taxon>
        <taxon>Bacillati</taxon>
        <taxon>Actinomycetota</taxon>
        <taxon>Actinomycetes</taxon>
        <taxon>Pseudonocardiales</taxon>
        <taxon>Pseudonocardiaceae</taxon>
        <taxon>Pseudonocardia</taxon>
    </lineage>
</organism>
<protein>
    <submittedName>
        <fullName evidence="3">DUF5313 family protein</fullName>
    </submittedName>
</protein>
<accession>A0ABW1I0S4</accession>
<evidence type="ECO:0000313" key="3">
    <source>
        <dbReference type="EMBL" id="MFC5946960.1"/>
    </source>
</evidence>
<keyword evidence="4" id="KW-1185">Reference proteome</keyword>
<dbReference type="Proteomes" id="UP001596119">
    <property type="component" value="Unassembled WGS sequence"/>
</dbReference>
<name>A0ABW1I0S4_9PSEU</name>
<keyword evidence="2" id="KW-0812">Transmembrane</keyword>